<organism evidence="2 3">
    <name type="scientific">Hibiscus sabdariffa</name>
    <name type="common">roselle</name>
    <dbReference type="NCBI Taxonomy" id="183260"/>
    <lineage>
        <taxon>Eukaryota</taxon>
        <taxon>Viridiplantae</taxon>
        <taxon>Streptophyta</taxon>
        <taxon>Embryophyta</taxon>
        <taxon>Tracheophyta</taxon>
        <taxon>Spermatophyta</taxon>
        <taxon>Magnoliopsida</taxon>
        <taxon>eudicotyledons</taxon>
        <taxon>Gunneridae</taxon>
        <taxon>Pentapetalae</taxon>
        <taxon>rosids</taxon>
        <taxon>malvids</taxon>
        <taxon>Malvales</taxon>
        <taxon>Malvaceae</taxon>
        <taxon>Malvoideae</taxon>
        <taxon>Hibiscus</taxon>
    </lineage>
</organism>
<evidence type="ECO:0000313" key="3">
    <source>
        <dbReference type="Proteomes" id="UP001396334"/>
    </source>
</evidence>
<accession>A0ABR2S125</accession>
<feature type="transmembrane region" description="Helical" evidence="1">
    <location>
        <begin position="122"/>
        <end position="151"/>
    </location>
</feature>
<proteinExistence type="predicted"/>
<dbReference type="Proteomes" id="UP001396334">
    <property type="component" value="Unassembled WGS sequence"/>
</dbReference>
<keyword evidence="1" id="KW-0472">Membrane</keyword>
<sequence length="192" mass="21227">MAIHNFIRKHAGQDDADFMEYDRAYENINSEEVQDEESYDDDGDELNVSSGYEMEFTRDDPSLGPPCPPSELHRSATLRLCLASVPRLPPLHAFSLPVSPLPLPGIWENWDASSPSCLCIAWFLWPLSLHILLLTCGLVASCFIVPSVILVRTASSLFVLERGGWISTAKCNSESRESDTSLSCGSHRLGSL</sequence>
<gene>
    <name evidence="2" type="ORF">V6N11_033873</name>
</gene>
<keyword evidence="1" id="KW-0812">Transmembrane</keyword>
<keyword evidence="3" id="KW-1185">Reference proteome</keyword>
<keyword evidence="1" id="KW-1133">Transmembrane helix</keyword>
<reference evidence="2 3" key="1">
    <citation type="journal article" date="2024" name="G3 (Bethesda)">
        <title>Genome assembly of Hibiscus sabdariffa L. provides insights into metabolisms of medicinal natural products.</title>
        <authorList>
            <person name="Kim T."/>
        </authorList>
    </citation>
    <scope>NUCLEOTIDE SEQUENCE [LARGE SCALE GENOMIC DNA]</scope>
    <source>
        <strain evidence="2">TK-2024</strain>
        <tissue evidence="2">Old leaves</tissue>
    </source>
</reference>
<evidence type="ECO:0000256" key="1">
    <source>
        <dbReference type="SAM" id="Phobius"/>
    </source>
</evidence>
<comment type="caution">
    <text evidence="2">The sequence shown here is derived from an EMBL/GenBank/DDBJ whole genome shotgun (WGS) entry which is preliminary data.</text>
</comment>
<evidence type="ECO:0000313" key="2">
    <source>
        <dbReference type="EMBL" id="KAK9018827.1"/>
    </source>
</evidence>
<name>A0ABR2S125_9ROSI</name>
<protein>
    <submittedName>
        <fullName evidence="2">Uncharacterized protein</fullName>
    </submittedName>
</protein>
<dbReference type="EMBL" id="JBBPBN010000018">
    <property type="protein sequence ID" value="KAK9018827.1"/>
    <property type="molecule type" value="Genomic_DNA"/>
</dbReference>